<dbReference type="SUPFAM" id="SSF48403">
    <property type="entry name" value="Ankyrin repeat"/>
    <property type="match status" value="1"/>
</dbReference>
<protein>
    <recommendedName>
        <fullName evidence="3">Ankyrin repeat-containing protein</fullName>
    </recommendedName>
</protein>
<organism evidence="1 2">
    <name type="scientific">Cavenderia fasciculata</name>
    <name type="common">Slime mold</name>
    <name type="synonym">Dictyostelium fasciculatum</name>
    <dbReference type="NCBI Taxonomy" id="261658"/>
    <lineage>
        <taxon>Eukaryota</taxon>
        <taxon>Amoebozoa</taxon>
        <taxon>Evosea</taxon>
        <taxon>Eumycetozoa</taxon>
        <taxon>Dictyostelia</taxon>
        <taxon>Acytosteliales</taxon>
        <taxon>Cavenderiaceae</taxon>
        <taxon>Cavenderia</taxon>
    </lineage>
</organism>
<dbReference type="InterPro" id="IPR052050">
    <property type="entry name" value="SecEffector_AnkRepeat"/>
</dbReference>
<proteinExistence type="predicted"/>
<dbReference type="InterPro" id="IPR002110">
    <property type="entry name" value="Ankyrin_rpt"/>
</dbReference>
<name>F4PX17_CACFS</name>
<gene>
    <name evidence="1" type="ORF">DFA_06922</name>
</gene>
<keyword evidence="2" id="KW-1185">Reference proteome</keyword>
<accession>F4PX17</accession>
<evidence type="ECO:0000313" key="2">
    <source>
        <dbReference type="Proteomes" id="UP000007797"/>
    </source>
</evidence>
<dbReference type="PANTHER" id="PTHR46586:SF3">
    <property type="entry name" value="ANKYRIN REPEAT-CONTAINING PROTEIN"/>
    <property type="match status" value="1"/>
</dbReference>
<evidence type="ECO:0000313" key="1">
    <source>
        <dbReference type="EMBL" id="EGG19820.1"/>
    </source>
</evidence>
<evidence type="ECO:0008006" key="3">
    <source>
        <dbReference type="Google" id="ProtNLM"/>
    </source>
</evidence>
<reference evidence="2" key="1">
    <citation type="journal article" date="2011" name="Genome Res.">
        <title>Phylogeny-wide analysis of social amoeba genomes highlights ancient origins for complex intercellular communication.</title>
        <authorList>
            <person name="Heidel A.J."/>
            <person name="Lawal H.M."/>
            <person name="Felder M."/>
            <person name="Schilde C."/>
            <person name="Helps N.R."/>
            <person name="Tunggal B."/>
            <person name="Rivero F."/>
            <person name="John U."/>
            <person name="Schleicher M."/>
            <person name="Eichinger L."/>
            <person name="Platzer M."/>
            <person name="Noegel A.A."/>
            <person name="Schaap P."/>
            <person name="Gloeckner G."/>
        </authorList>
    </citation>
    <scope>NUCLEOTIDE SEQUENCE [LARGE SCALE GENOMIC DNA]</scope>
    <source>
        <strain evidence="2">SH3</strain>
    </source>
</reference>
<dbReference type="InterPro" id="IPR036770">
    <property type="entry name" value="Ankyrin_rpt-contain_sf"/>
</dbReference>
<dbReference type="SMART" id="SM00248">
    <property type="entry name" value="ANK"/>
    <property type="match status" value="4"/>
</dbReference>
<dbReference type="GeneID" id="14871817"/>
<dbReference type="KEGG" id="dfa:DFA_06922"/>
<dbReference type="PANTHER" id="PTHR46586">
    <property type="entry name" value="ANKYRIN REPEAT-CONTAINING PROTEIN"/>
    <property type="match status" value="1"/>
</dbReference>
<dbReference type="AlphaFoldDB" id="F4PX17"/>
<dbReference type="RefSeq" id="XP_004358166.1">
    <property type="nucleotide sequence ID" value="XM_004358109.1"/>
</dbReference>
<dbReference type="Gene3D" id="1.25.40.20">
    <property type="entry name" value="Ankyrin repeat-containing domain"/>
    <property type="match status" value="2"/>
</dbReference>
<sequence>MMDIELFKKIVISNHYLKDKIFQHVYSINRLTINSVIHSVDSMISIRRKIRLVRWNDIIGEPILMVRFGSLKELVGYLKGQEEKYSHFKWTDRQQGTDTYFVPNLSIYIDLAVEYQRMDIVDYLYKRYSTFQPETLLYIIRSSIKHNRFNIFQLFESIDPTYAIDLVGSEATHLIGQQFVEYLLDKQKTKVEDDHCQLPIKQWSIGTFTVDFIRLLCQSGYTDLLLADSILLEKAASKGNIELLRYLYETYPDRVTCTESAMETAVTGGSLETVIYLHSKGRGGEFIEHLLYIAILNHHLDVAEYILDNLPSRQRGQRVISGNTWYGGCNTFHWLVSHELISYPVSNDYILLAARNGDVGALKEILGSGQTISTDIIADIIAEMIPSSSGDYYNQDGCLYEAFYFAVSELDFNKTDTSYYERALYKAIFSNHMEIVKWIVESGLDNPTISYLSLAVQSNDLEMVKYIYTRDKGLNLLGHSSPLSFIKYSRGYPKTKQIIQYLVGQFKIDIQEVDPNDYLDITFRDVFYAIDSDNNVYDQTQALDKFIKLEESKHLEEEYNIYYIIPQVMEFYRVDIMRYIYYNMQFDHSDPSFNPNIKQDVALEINKMFNRTIF</sequence>
<dbReference type="Proteomes" id="UP000007797">
    <property type="component" value="Unassembled WGS sequence"/>
</dbReference>
<dbReference type="EMBL" id="GL883013">
    <property type="protein sequence ID" value="EGG19820.1"/>
    <property type="molecule type" value="Genomic_DNA"/>
</dbReference>